<evidence type="ECO:0000256" key="1">
    <source>
        <dbReference type="SAM" id="MobiDB-lite"/>
    </source>
</evidence>
<gene>
    <name evidence="2" type="ORF">RHO25_007718</name>
</gene>
<proteinExistence type="predicted"/>
<feature type="region of interest" description="Disordered" evidence="1">
    <location>
        <begin position="1"/>
        <end position="138"/>
    </location>
</feature>
<dbReference type="RefSeq" id="XP_065459048.1">
    <property type="nucleotide sequence ID" value="XM_065602976.1"/>
</dbReference>
<protein>
    <submittedName>
        <fullName evidence="2">Uncharacterized protein</fullName>
    </submittedName>
</protein>
<feature type="compositionally biased region" description="Basic and acidic residues" evidence="1">
    <location>
        <begin position="46"/>
        <end position="59"/>
    </location>
</feature>
<dbReference type="Proteomes" id="UP001302367">
    <property type="component" value="Chromosome 5"/>
</dbReference>
<evidence type="ECO:0000313" key="2">
    <source>
        <dbReference type="EMBL" id="WPB03081.1"/>
    </source>
</evidence>
<name>A0ABZ0NUB3_CERBT</name>
<feature type="compositionally biased region" description="Low complexity" evidence="1">
    <location>
        <begin position="84"/>
        <end position="103"/>
    </location>
</feature>
<reference evidence="2 3" key="1">
    <citation type="submission" date="2023-09" db="EMBL/GenBank/DDBJ databases">
        <title>Complete-Gapless Cercospora beticola genome.</title>
        <authorList>
            <person name="Wyatt N.A."/>
            <person name="Spanner R.E."/>
            <person name="Bolton M.D."/>
        </authorList>
    </citation>
    <scope>NUCLEOTIDE SEQUENCE [LARGE SCALE GENOMIC DNA]</scope>
    <source>
        <strain evidence="2">Cb09-40</strain>
    </source>
</reference>
<sequence>MSEGSAPSERGGPSSLLNTPLQQPESSPFVHAVSHGPAPIPVDFTDAFKQRNDIGESKKRSYSATQDELAPRLQNLPPIENIDPALPRASTSAAAPAGPSSSAKAKEDRRAELKREAERMRAMLEAKERELAELSDDG</sequence>
<evidence type="ECO:0000313" key="3">
    <source>
        <dbReference type="Proteomes" id="UP001302367"/>
    </source>
</evidence>
<dbReference type="EMBL" id="CP134188">
    <property type="protein sequence ID" value="WPB03081.1"/>
    <property type="molecule type" value="Genomic_DNA"/>
</dbReference>
<accession>A0ABZ0NUB3</accession>
<feature type="compositionally biased region" description="Polar residues" evidence="1">
    <location>
        <begin position="15"/>
        <end position="26"/>
    </location>
</feature>
<feature type="compositionally biased region" description="Basic and acidic residues" evidence="1">
    <location>
        <begin position="104"/>
        <end position="132"/>
    </location>
</feature>
<dbReference type="GeneID" id="90644402"/>
<keyword evidence="3" id="KW-1185">Reference proteome</keyword>
<organism evidence="2 3">
    <name type="scientific">Cercospora beticola</name>
    <name type="common">Sugarbeet leaf spot fungus</name>
    <dbReference type="NCBI Taxonomy" id="122368"/>
    <lineage>
        <taxon>Eukaryota</taxon>
        <taxon>Fungi</taxon>
        <taxon>Dikarya</taxon>
        <taxon>Ascomycota</taxon>
        <taxon>Pezizomycotina</taxon>
        <taxon>Dothideomycetes</taxon>
        <taxon>Dothideomycetidae</taxon>
        <taxon>Mycosphaerellales</taxon>
        <taxon>Mycosphaerellaceae</taxon>
        <taxon>Cercospora</taxon>
    </lineage>
</organism>